<dbReference type="Pfam" id="PF14267">
    <property type="entry name" value="DUF4357"/>
    <property type="match status" value="1"/>
</dbReference>
<name>A0ABT1SAW2_9FIRM</name>
<dbReference type="InterPro" id="IPR025579">
    <property type="entry name" value="DUF4357"/>
</dbReference>
<organism evidence="2 3">
    <name type="scientific">Tissierella carlieri</name>
    <dbReference type="NCBI Taxonomy" id="689904"/>
    <lineage>
        <taxon>Bacteria</taxon>
        <taxon>Bacillati</taxon>
        <taxon>Bacillota</taxon>
        <taxon>Tissierellia</taxon>
        <taxon>Tissierellales</taxon>
        <taxon>Tissierellaceae</taxon>
        <taxon>Tissierella</taxon>
    </lineage>
</organism>
<evidence type="ECO:0000259" key="1">
    <source>
        <dbReference type="Pfam" id="PF14267"/>
    </source>
</evidence>
<dbReference type="RefSeq" id="WP_256311552.1">
    <property type="nucleotide sequence ID" value="NZ_JANGAC010000007.1"/>
</dbReference>
<evidence type="ECO:0000313" key="3">
    <source>
        <dbReference type="Proteomes" id="UP001524478"/>
    </source>
</evidence>
<dbReference type="Proteomes" id="UP001524478">
    <property type="component" value="Unassembled WGS sequence"/>
</dbReference>
<proteinExistence type="predicted"/>
<sequence length="300" mass="34454">MEGKYEGKTIKLYIMGDKYKNIKSIELSNWSGKAYIGNRKHVGILQEFDDLATPGVYFLISENEDSYQKKIYIGEADEINKRILDHQKKKDWWEEFVVFISKNSNLTKAHVRYLEKKLHDIAIQNKTTIDLDNSNTPPSSKLPISDCDDMDEFSENIIFVLKNLGMIDFTRINEDLKEKKIEIENPVVFELSVSGGKGTKSRIAKLSIEDSNYILLEGSYIRKEISNGFASHNYVKIRKQLELENYFIQSDDDAFLILNQNVPFTSPSAAGAIARNSSVNGRKEWKLKNGMTLDDYENSH</sequence>
<gene>
    <name evidence="2" type="ORF">NE686_11010</name>
</gene>
<keyword evidence="3" id="KW-1185">Reference proteome</keyword>
<comment type="caution">
    <text evidence="2">The sequence shown here is derived from an EMBL/GenBank/DDBJ whole genome shotgun (WGS) entry which is preliminary data.</text>
</comment>
<protein>
    <submittedName>
        <fullName evidence="2">GIY-YIG nuclease family protein</fullName>
    </submittedName>
</protein>
<feature type="domain" description="DUF4357" evidence="1">
    <location>
        <begin position="243"/>
        <end position="293"/>
    </location>
</feature>
<dbReference type="EMBL" id="JANGAC010000007">
    <property type="protein sequence ID" value="MCQ4923620.1"/>
    <property type="molecule type" value="Genomic_DNA"/>
</dbReference>
<accession>A0ABT1SAW2</accession>
<evidence type="ECO:0000313" key="2">
    <source>
        <dbReference type="EMBL" id="MCQ4923620.1"/>
    </source>
</evidence>
<dbReference type="CDD" id="cd10447">
    <property type="entry name" value="GIY-YIG_unchar_2"/>
    <property type="match status" value="1"/>
</dbReference>
<reference evidence="2 3" key="1">
    <citation type="submission" date="2022-06" db="EMBL/GenBank/DDBJ databases">
        <title>Isolation of gut microbiota from human fecal samples.</title>
        <authorList>
            <person name="Pamer E.G."/>
            <person name="Barat B."/>
            <person name="Waligurski E."/>
            <person name="Medina S."/>
            <person name="Paddock L."/>
            <person name="Mostad J."/>
        </authorList>
    </citation>
    <scope>NUCLEOTIDE SEQUENCE [LARGE SCALE GENOMIC DNA]</scope>
    <source>
        <strain evidence="2 3">DFI.7.95</strain>
    </source>
</reference>